<dbReference type="RefSeq" id="WP_230079876.1">
    <property type="nucleotide sequence ID" value="NZ_QBKA01000002.1"/>
</dbReference>
<accession>A0A369Q5K8</accession>
<dbReference type="Gene3D" id="3.30.1450.10">
    <property type="match status" value="1"/>
</dbReference>
<gene>
    <name evidence="3" type="ORF">HME9302_00967</name>
</gene>
<organism evidence="3 4">
    <name type="scientific">Alteripontixanthobacter maritimus</name>
    <dbReference type="NCBI Taxonomy" id="2161824"/>
    <lineage>
        <taxon>Bacteria</taxon>
        <taxon>Pseudomonadati</taxon>
        <taxon>Pseudomonadota</taxon>
        <taxon>Alphaproteobacteria</taxon>
        <taxon>Sphingomonadales</taxon>
        <taxon>Erythrobacteraceae</taxon>
        <taxon>Alteripontixanthobacter</taxon>
    </lineage>
</organism>
<protein>
    <recommendedName>
        <fullName evidence="5">Lipoprotein SmpA/OmlA domain-containing protein</fullName>
    </recommendedName>
</protein>
<evidence type="ECO:0008006" key="5">
    <source>
        <dbReference type="Google" id="ProtNLM"/>
    </source>
</evidence>
<dbReference type="EMBL" id="QBKA01000002">
    <property type="protein sequence ID" value="RDC59772.1"/>
    <property type="molecule type" value="Genomic_DNA"/>
</dbReference>
<keyword evidence="1" id="KW-0732">Signal</keyword>
<dbReference type="AlphaFoldDB" id="A0A369Q5K8"/>
<proteinExistence type="predicted"/>
<dbReference type="InterPro" id="IPR037873">
    <property type="entry name" value="BamE-like"/>
</dbReference>
<evidence type="ECO:0000256" key="2">
    <source>
        <dbReference type="SAM" id="MobiDB-lite"/>
    </source>
</evidence>
<sequence length="113" mass="11865">MKALLPIFALSLASCDAPDPVTSEAPEPEPVAEAEPVNAPGMSAAEFAELQTGMSYADAIAVIGSEGELLSENEIAGTHTVMYQWEGESGFGANANAMFQDDKLIQKSQFGLE</sequence>
<dbReference type="PROSITE" id="PS51257">
    <property type="entry name" value="PROKAR_LIPOPROTEIN"/>
    <property type="match status" value="1"/>
</dbReference>
<feature type="region of interest" description="Disordered" evidence="2">
    <location>
        <begin position="17"/>
        <end position="38"/>
    </location>
</feature>
<evidence type="ECO:0000256" key="1">
    <source>
        <dbReference type="ARBA" id="ARBA00022729"/>
    </source>
</evidence>
<evidence type="ECO:0000313" key="4">
    <source>
        <dbReference type="Proteomes" id="UP000253727"/>
    </source>
</evidence>
<reference evidence="3 4" key="1">
    <citation type="submission" date="2018-04" db="EMBL/GenBank/DDBJ databases">
        <title>Altererythrobacter sp. HME9302 genome sequencing and assembly.</title>
        <authorList>
            <person name="Kang H."/>
            <person name="Kim H."/>
            <person name="Joh K."/>
        </authorList>
    </citation>
    <scope>NUCLEOTIDE SEQUENCE [LARGE SCALE GENOMIC DNA]</scope>
    <source>
        <strain evidence="3 4">HME9302</strain>
    </source>
</reference>
<name>A0A369Q5K8_9SPHN</name>
<evidence type="ECO:0000313" key="3">
    <source>
        <dbReference type="EMBL" id="RDC59772.1"/>
    </source>
</evidence>
<dbReference type="Proteomes" id="UP000253727">
    <property type="component" value="Unassembled WGS sequence"/>
</dbReference>
<comment type="caution">
    <text evidence="3">The sequence shown here is derived from an EMBL/GenBank/DDBJ whole genome shotgun (WGS) entry which is preliminary data.</text>
</comment>
<keyword evidence="4" id="KW-1185">Reference proteome</keyword>